<organism evidence="1">
    <name type="scientific">Providencia stuartii</name>
    <dbReference type="NCBI Taxonomy" id="588"/>
    <lineage>
        <taxon>Bacteria</taxon>
        <taxon>Pseudomonadati</taxon>
        <taxon>Pseudomonadota</taxon>
        <taxon>Gammaproteobacteria</taxon>
        <taxon>Enterobacterales</taxon>
        <taxon>Morganellaceae</taxon>
        <taxon>Providencia</taxon>
    </lineage>
</organism>
<comment type="caution">
    <text evidence="1">The sequence shown here is derived from an EMBL/GenBank/DDBJ whole genome shotgun (WGS) entry which is preliminary data.</text>
</comment>
<gene>
    <name evidence="1" type="ORF">RG298_001684</name>
</gene>
<sequence length="207" mass="24431">MKNDRTGQKFGKLTIIKDSPNSQILCRCDCGVEELFPRTITKPTYKGRLMCNYCKGGICEVCGERIQYKSGRIPATCSEKCAKIRNSEKEKKRYHSIKHTEEFKNTRASYLTKLRDRLNSDPALLSAFRERARLTLKKCRLSESQIKKEHFNAKKRWQQITSDSALHEQSILYARKQYDTYTDDDYKRIFKRERSHTRKRKSRSSLE</sequence>
<evidence type="ECO:0000313" key="1">
    <source>
        <dbReference type="EMBL" id="EMJ5133974.1"/>
    </source>
</evidence>
<dbReference type="AlphaFoldDB" id="A0AAI9DAS5"/>
<protein>
    <submittedName>
        <fullName evidence="1">Uncharacterized protein</fullName>
    </submittedName>
</protein>
<name>A0AAI9DAS5_PROST</name>
<accession>A0AAI9DAS5</accession>
<proteinExistence type="predicted"/>
<reference evidence="1" key="1">
    <citation type="submission" date="2024-02" db="EMBL/GenBank/DDBJ databases">
        <authorList>
            <consortium name="Clinical and Environmental Microbiology Branch: Whole genome sequencing antimicrobial resistance pathogens in the healthcare setting"/>
        </authorList>
    </citation>
    <scope>NUCLEOTIDE SEQUENCE</scope>
    <source>
        <strain evidence="1">2021GO-0154</strain>
    </source>
</reference>
<dbReference type="EMBL" id="ABMABF030000005">
    <property type="protein sequence ID" value="EMJ5133974.1"/>
    <property type="molecule type" value="Genomic_DNA"/>
</dbReference>